<dbReference type="PROSITE" id="PS50943">
    <property type="entry name" value="HTH_CROC1"/>
    <property type="match status" value="1"/>
</dbReference>
<evidence type="ECO:0000313" key="5">
    <source>
        <dbReference type="EMBL" id="MDR5655488.1"/>
    </source>
</evidence>
<keyword evidence="3" id="KW-0804">Transcription</keyword>
<evidence type="ECO:0000256" key="1">
    <source>
        <dbReference type="ARBA" id="ARBA00023015"/>
    </source>
</evidence>
<dbReference type="SUPFAM" id="SSF47413">
    <property type="entry name" value="lambda repressor-like DNA-binding domains"/>
    <property type="match status" value="1"/>
</dbReference>
<dbReference type="RefSeq" id="WP_310459578.1">
    <property type="nucleotide sequence ID" value="NZ_JAVKPH010000087.1"/>
</dbReference>
<dbReference type="CDD" id="cd00093">
    <property type="entry name" value="HTH_XRE"/>
    <property type="match status" value="1"/>
</dbReference>
<proteinExistence type="predicted"/>
<dbReference type="Proteomes" id="UP001247754">
    <property type="component" value="Unassembled WGS sequence"/>
</dbReference>
<dbReference type="PANTHER" id="PTHR40661">
    <property type="match status" value="1"/>
</dbReference>
<dbReference type="CDD" id="cd06529">
    <property type="entry name" value="S24_LexA-like"/>
    <property type="match status" value="1"/>
</dbReference>
<dbReference type="Gene3D" id="2.10.109.10">
    <property type="entry name" value="Umud Fragment, subunit A"/>
    <property type="match status" value="1"/>
</dbReference>
<dbReference type="Gene3D" id="1.10.260.40">
    <property type="entry name" value="lambda repressor-like DNA-binding domains"/>
    <property type="match status" value="1"/>
</dbReference>
<dbReference type="PANTHER" id="PTHR40661:SF3">
    <property type="entry name" value="FELS-1 PROPHAGE TRANSCRIPTIONAL REGULATOR"/>
    <property type="match status" value="1"/>
</dbReference>
<evidence type="ECO:0000256" key="2">
    <source>
        <dbReference type="ARBA" id="ARBA00023125"/>
    </source>
</evidence>
<organism evidence="5 6">
    <name type="scientific">Ruixingdingia sedimenti</name>
    <dbReference type="NCBI Taxonomy" id="3073604"/>
    <lineage>
        <taxon>Bacteria</taxon>
        <taxon>Pseudomonadati</taxon>
        <taxon>Pseudomonadota</taxon>
        <taxon>Alphaproteobacteria</taxon>
        <taxon>Rhodobacterales</taxon>
        <taxon>Paracoccaceae</taxon>
        <taxon>Ruixingdingia</taxon>
    </lineage>
</organism>
<keyword evidence="1" id="KW-0805">Transcription regulation</keyword>
<dbReference type="InterPro" id="IPR001387">
    <property type="entry name" value="Cro/C1-type_HTH"/>
</dbReference>
<gene>
    <name evidence="5" type="ORF">RGD00_23060</name>
</gene>
<evidence type="ECO:0000313" key="6">
    <source>
        <dbReference type="Proteomes" id="UP001247754"/>
    </source>
</evidence>
<comment type="caution">
    <text evidence="5">The sequence shown here is derived from an EMBL/GenBank/DDBJ whole genome shotgun (WGS) entry which is preliminary data.</text>
</comment>
<dbReference type="SUPFAM" id="SSF51306">
    <property type="entry name" value="LexA/Signal peptidase"/>
    <property type="match status" value="1"/>
</dbReference>
<feature type="domain" description="HTH cro/C1-type" evidence="4">
    <location>
        <begin position="25"/>
        <end position="62"/>
    </location>
</feature>
<keyword evidence="6" id="KW-1185">Reference proteome</keyword>
<evidence type="ECO:0000259" key="4">
    <source>
        <dbReference type="PROSITE" id="PS50943"/>
    </source>
</evidence>
<sequence length="229" mass="24651">MNGLGQRIKAAADRIGGLDALSPYLTDISRRTLSDWANDKTEPRASSIAEICHATGASIEWLLSGEGVMFDASSTGTPRAPTAGVDDFDQPGMLTIPRYDEVRPSAGPGAMATSEAPTTRVAFERHWLADIGVRADAAMILPAQGDSMEPTIMNGSPMLVDTSKTEIQNGYIYVIAVENDLLVKRVRRRLDGKIDLISDNPAYGPETLDAADLQQLRVIGRVYAAVSKF</sequence>
<dbReference type="InterPro" id="IPR039418">
    <property type="entry name" value="LexA-like"/>
</dbReference>
<keyword evidence="2" id="KW-0238">DNA-binding</keyword>
<accession>A0ABU1FF02</accession>
<dbReference type="Pfam" id="PF00717">
    <property type="entry name" value="Peptidase_S24"/>
    <property type="match status" value="1"/>
</dbReference>
<name>A0ABU1FF02_9RHOB</name>
<dbReference type="InterPro" id="IPR015927">
    <property type="entry name" value="Peptidase_S24_S26A/B/C"/>
</dbReference>
<dbReference type="InterPro" id="IPR010982">
    <property type="entry name" value="Lambda_DNA-bd_dom_sf"/>
</dbReference>
<dbReference type="InterPro" id="IPR036286">
    <property type="entry name" value="LexA/Signal_pep-like_sf"/>
</dbReference>
<evidence type="ECO:0000256" key="3">
    <source>
        <dbReference type="ARBA" id="ARBA00023163"/>
    </source>
</evidence>
<protein>
    <submittedName>
        <fullName evidence="5">Helix-turn-helix transcriptional regulator</fullName>
    </submittedName>
</protein>
<dbReference type="EMBL" id="JAVKPH010000087">
    <property type="protein sequence ID" value="MDR5655488.1"/>
    <property type="molecule type" value="Genomic_DNA"/>
</dbReference>
<reference evidence="5 6" key="1">
    <citation type="submission" date="2023-09" db="EMBL/GenBank/DDBJ databases">
        <title>Xinfangfangia sedmenti sp. nov., isolated the sedment.</title>
        <authorList>
            <person name="Xu L."/>
        </authorList>
    </citation>
    <scope>NUCLEOTIDE SEQUENCE [LARGE SCALE GENOMIC DNA]</scope>
    <source>
        <strain evidence="5 6">LG-4</strain>
    </source>
</reference>